<keyword evidence="1" id="KW-0378">Hydrolase</keyword>
<evidence type="ECO:0000256" key="1">
    <source>
        <dbReference type="ARBA" id="ARBA00022801"/>
    </source>
</evidence>
<dbReference type="EMBL" id="GHBP01000797">
    <property type="protein sequence ID" value="NDJ92469.1"/>
    <property type="molecule type" value="Transcribed_RNA"/>
</dbReference>
<evidence type="ECO:0000259" key="2">
    <source>
        <dbReference type="PROSITE" id="PS51704"/>
    </source>
</evidence>
<evidence type="ECO:0000313" key="3">
    <source>
        <dbReference type="EMBL" id="NDJ92469.1"/>
    </source>
</evidence>
<dbReference type="GO" id="GO:0047389">
    <property type="term" value="F:glycerophosphocholine phosphodiesterase activity"/>
    <property type="evidence" value="ECO:0007669"/>
    <property type="project" value="TreeGrafter"/>
</dbReference>
<dbReference type="InterPro" id="IPR051578">
    <property type="entry name" value="GDPD"/>
</dbReference>
<organism evidence="3">
    <name type="scientific">Henneguya salminicola</name>
    <name type="common">Myxosporean</name>
    <dbReference type="NCBI Taxonomy" id="69463"/>
    <lineage>
        <taxon>Eukaryota</taxon>
        <taxon>Metazoa</taxon>
        <taxon>Cnidaria</taxon>
        <taxon>Myxozoa</taxon>
        <taxon>Myxosporea</taxon>
        <taxon>Bivalvulida</taxon>
        <taxon>Platysporina</taxon>
        <taxon>Myxobolidae</taxon>
        <taxon>Henneguya</taxon>
    </lineage>
</organism>
<accession>A0A6G3MEP7</accession>
<dbReference type="PANTHER" id="PTHR22958:SF1">
    <property type="entry name" value="GLYCEROPHOSPHOCHOLINE PHOSPHODIESTERASE GPCPD1"/>
    <property type="match status" value="1"/>
</dbReference>
<protein>
    <submittedName>
        <fullName evidence="3">Glycerophosphocholine phosphodiesterase GPCPD1 (Trinotate prediction)</fullName>
    </submittedName>
</protein>
<dbReference type="Gene3D" id="3.20.20.190">
    <property type="entry name" value="Phosphatidylinositol (PI) phosphodiesterase"/>
    <property type="match status" value="1"/>
</dbReference>
<feature type="domain" description="GP-PDE" evidence="2">
    <location>
        <begin position="1"/>
        <end position="126"/>
    </location>
</feature>
<dbReference type="PANTHER" id="PTHR22958">
    <property type="entry name" value="GLYCEROPHOSPHORYL DIESTER PHOSPHODIESTERASE"/>
    <property type="match status" value="1"/>
</dbReference>
<dbReference type="Pfam" id="PF03009">
    <property type="entry name" value="GDPD"/>
    <property type="match status" value="1"/>
</dbReference>
<dbReference type="SUPFAM" id="SSF51695">
    <property type="entry name" value="PLC-like phosphodiesterases"/>
    <property type="match status" value="1"/>
</dbReference>
<dbReference type="AlphaFoldDB" id="A0A6G3MEP7"/>
<sequence length="128" mass="14561">MKIQRSIIFSSFDPGICIMLRQKQKHYPVLFLMSYLNTSAKYMDVRSRDITTAITFCLAEKLNGLCAEIDPIISDLSKIKKMVHSNGLLFMTWGTGNNCSDNIKKQIQCSVDGIIFDRIYDILPTTNT</sequence>
<reference evidence="3" key="1">
    <citation type="submission" date="2018-11" db="EMBL/GenBank/DDBJ databases">
        <title>Henneguya salminicola genome and transcriptome.</title>
        <authorList>
            <person name="Yahalomi D."/>
            <person name="Atkinson S.D."/>
            <person name="Neuhof M."/>
            <person name="Chang E.S."/>
            <person name="Philippe H."/>
            <person name="Cartwright P."/>
            <person name="Bartholomew J.L."/>
            <person name="Huchon D."/>
        </authorList>
    </citation>
    <scope>NUCLEOTIDE SEQUENCE</scope>
    <source>
        <strain evidence="3">Hz1</strain>
        <tissue evidence="3">Whole</tissue>
    </source>
</reference>
<dbReference type="InterPro" id="IPR030395">
    <property type="entry name" value="GP_PDE_dom"/>
</dbReference>
<dbReference type="GO" id="GO:0046475">
    <property type="term" value="P:glycerophospholipid catabolic process"/>
    <property type="evidence" value="ECO:0007669"/>
    <property type="project" value="TreeGrafter"/>
</dbReference>
<dbReference type="InterPro" id="IPR017946">
    <property type="entry name" value="PLC-like_Pdiesterase_TIM-brl"/>
</dbReference>
<name>A0A6G3MEP7_HENSL</name>
<proteinExistence type="predicted"/>
<dbReference type="PROSITE" id="PS51704">
    <property type="entry name" value="GP_PDE"/>
    <property type="match status" value="1"/>
</dbReference>